<dbReference type="PANTHER" id="PTHR42194">
    <property type="entry name" value="UPF0276 PROTEIN HI_1600"/>
    <property type="match status" value="1"/>
</dbReference>
<dbReference type="InterPro" id="IPR007801">
    <property type="entry name" value="MbnB/TglH/ChrH"/>
</dbReference>
<evidence type="ECO:0000256" key="1">
    <source>
        <dbReference type="HAMAP-Rule" id="MF_00697"/>
    </source>
</evidence>
<gene>
    <name evidence="2" type="ORF">SBP02_08765</name>
</gene>
<dbReference type="Pfam" id="PF05114">
    <property type="entry name" value="MbnB_TglH_ChrH"/>
    <property type="match status" value="1"/>
</dbReference>
<dbReference type="Gene3D" id="3.20.20.150">
    <property type="entry name" value="Divalent-metal-dependent TIM barrel enzymes"/>
    <property type="match status" value="1"/>
</dbReference>
<keyword evidence="3" id="KW-1185">Reference proteome</keyword>
<dbReference type="RefSeq" id="WP_318645999.1">
    <property type="nucleotide sequence ID" value="NZ_CP137892.1"/>
</dbReference>
<evidence type="ECO:0000313" key="3">
    <source>
        <dbReference type="Proteomes" id="UP001305928"/>
    </source>
</evidence>
<proteinExistence type="inferred from homology"/>
<dbReference type="NCBIfam" id="NF003818">
    <property type="entry name" value="PRK05409.1"/>
    <property type="match status" value="1"/>
</dbReference>
<dbReference type="InterPro" id="IPR036237">
    <property type="entry name" value="Xyl_isomerase-like_sf"/>
</dbReference>
<accession>A0ABZ0Q1G4</accession>
<dbReference type="EMBL" id="CP137892">
    <property type="protein sequence ID" value="WPC06821.1"/>
    <property type="molecule type" value="Genomic_DNA"/>
</dbReference>
<reference evidence="2 3" key="1">
    <citation type="submission" date="2023-11" db="EMBL/GenBank/DDBJ databases">
        <title>Complete genome of Pseudomonas benzenivorans BA3361.</title>
        <authorList>
            <person name="Shin S.Y."/>
            <person name="Song J."/>
            <person name="Kang H."/>
        </authorList>
    </citation>
    <scope>NUCLEOTIDE SEQUENCE [LARGE SCALE GENOMIC DNA]</scope>
    <source>
        <strain evidence="2 3">HNIBRBA3361</strain>
    </source>
</reference>
<dbReference type="HAMAP" id="MF_00697">
    <property type="entry name" value="UPF0276"/>
    <property type="match status" value="1"/>
</dbReference>
<comment type="similarity">
    <text evidence="1">Belongs to the UPF0276 family.</text>
</comment>
<sequence>MTPTPHPLVSSAPALRPALPSRAGVSLKSQHFEDILASDPAVGFFEVHAENYMVAGGPFHHYLSQIRERYALSVHGVGLSIGGEQPLDGEHLERLAALLERYQPHAFSEHLAWSSHGEVFLNDLLPICYDDVTLDRVCAHVDQVQSRLQRQMLLENPATYLEFAGSTLDEASFIGEVVRRTGCGLLLDVNNIYVSCINHHWDAQAYLRALPLDAVGEIHLAGFAEDRDAAGDRLLIDNHGAPVDDAVWRLYQDALQLIGPCPTLLERDNAVPALAVLVEEAQRAQALLDACRPARQQVHA</sequence>
<protein>
    <recommendedName>
        <fullName evidence="1">UPF0276 protein SBP02_08765</fullName>
    </recommendedName>
</protein>
<evidence type="ECO:0000313" key="2">
    <source>
        <dbReference type="EMBL" id="WPC06821.1"/>
    </source>
</evidence>
<dbReference type="SUPFAM" id="SSF51658">
    <property type="entry name" value="Xylose isomerase-like"/>
    <property type="match status" value="1"/>
</dbReference>
<organism evidence="2 3">
    <name type="scientific">Pseudomonas benzenivorans</name>
    <dbReference type="NCBI Taxonomy" id="556533"/>
    <lineage>
        <taxon>Bacteria</taxon>
        <taxon>Pseudomonadati</taxon>
        <taxon>Pseudomonadota</taxon>
        <taxon>Gammaproteobacteria</taxon>
        <taxon>Pseudomonadales</taxon>
        <taxon>Pseudomonadaceae</taxon>
        <taxon>Pseudomonas</taxon>
    </lineage>
</organism>
<name>A0ABZ0Q1G4_9PSED</name>
<dbReference type="Proteomes" id="UP001305928">
    <property type="component" value="Chromosome"/>
</dbReference>
<dbReference type="PANTHER" id="PTHR42194:SF1">
    <property type="entry name" value="UPF0276 PROTEIN HI_1600"/>
    <property type="match status" value="1"/>
</dbReference>